<evidence type="ECO:0000256" key="5">
    <source>
        <dbReference type="ARBA" id="ARBA00023043"/>
    </source>
</evidence>
<feature type="repeat" description="ANK" evidence="6">
    <location>
        <begin position="873"/>
        <end position="905"/>
    </location>
</feature>
<feature type="repeat" description="ANK" evidence="6">
    <location>
        <begin position="703"/>
        <end position="735"/>
    </location>
</feature>
<dbReference type="Proteomes" id="UP000046393">
    <property type="component" value="Unplaced"/>
</dbReference>
<dbReference type="InterPro" id="IPR013083">
    <property type="entry name" value="Znf_RING/FYVE/PHD"/>
</dbReference>
<protein>
    <submittedName>
        <fullName evidence="12">ANK_REP_REGION domain-containing protein</fullName>
    </submittedName>
</protein>
<dbReference type="SUPFAM" id="SSF54695">
    <property type="entry name" value="POZ domain"/>
    <property type="match status" value="1"/>
</dbReference>
<keyword evidence="8" id="KW-0175">Coiled coil</keyword>
<feature type="domain" description="FYVE-type" evidence="10">
    <location>
        <begin position="1040"/>
        <end position="1100"/>
    </location>
</feature>
<dbReference type="PANTHER" id="PTHR24198">
    <property type="entry name" value="ANKYRIN REPEAT AND PROTEIN KINASE DOMAIN-CONTAINING PROTEIN"/>
    <property type="match status" value="1"/>
</dbReference>
<evidence type="ECO:0000313" key="12">
    <source>
        <dbReference type="WBParaSite" id="SMUV_0000652701-mRNA-1"/>
    </source>
</evidence>
<dbReference type="SUPFAM" id="SSF48403">
    <property type="entry name" value="Ankyrin repeat"/>
    <property type="match status" value="3"/>
</dbReference>
<dbReference type="InterPro" id="IPR011011">
    <property type="entry name" value="Znf_FYVE_PHD"/>
</dbReference>
<dbReference type="Gene3D" id="3.30.710.10">
    <property type="entry name" value="Potassium Channel Kv1.1, Chain A"/>
    <property type="match status" value="1"/>
</dbReference>
<proteinExistence type="predicted"/>
<evidence type="ECO:0000256" key="7">
    <source>
        <dbReference type="PROSITE-ProRule" id="PRU00091"/>
    </source>
</evidence>
<keyword evidence="3 7" id="KW-0863">Zinc-finger</keyword>
<evidence type="ECO:0000256" key="8">
    <source>
        <dbReference type="SAM" id="Coils"/>
    </source>
</evidence>
<dbReference type="Pfam" id="PF12796">
    <property type="entry name" value="Ank_2"/>
    <property type="match status" value="4"/>
</dbReference>
<dbReference type="SMART" id="SM00225">
    <property type="entry name" value="BTB"/>
    <property type="match status" value="1"/>
</dbReference>
<dbReference type="InterPro" id="IPR000210">
    <property type="entry name" value="BTB/POZ_dom"/>
</dbReference>
<evidence type="ECO:0000256" key="1">
    <source>
        <dbReference type="ARBA" id="ARBA00022723"/>
    </source>
</evidence>
<dbReference type="InterPro" id="IPR036770">
    <property type="entry name" value="Ankyrin_rpt-contain_sf"/>
</dbReference>
<evidence type="ECO:0000256" key="6">
    <source>
        <dbReference type="PROSITE-ProRule" id="PRU00023"/>
    </source>
</evidence>
<dbReference type="Gene3D" id="3.30.40.10">
    <property type="entry name" value="Zinc/RING finger domain, C3HC4 (zinc finger)"/>
    <property type="match status" value="1"/>
</dbReference>
<accession>A0A158R5E8</accession>
<organism evidence="11 12">
    <name type="scientific">Syphacia muris</name>
    <dbReference type="NCBI Taxonomy" id="451379"/>
    <lineage>
        <taxon>Eukaryota</taxon>
        <taxon>Metazoa</taxon>
        <taxon>Ecdysozoa</taxon>
        <taxon>Nematoda</taxon>
        <taxon>Chromadorea</taxon>
        <taxon>Rhabditida</taxon>
        <taxon>Spirurina</taxon>
        <taxon>Oxyuridomorpha</taxon>
        <taxon>Oxyuroidea</taxon>
        <taxon>Oxyuridae</taxon>
        <taxon>Syphacia</taxon>
    </lineage>
</organism>
<feature type="repeat" description="ANK" evidence="6">
    <location>
        <begin position="419"/>
        <end position="451"/>
    </location>
</feature>
<dbReference type="SMART" id="SM00248">
    <property type="entry name" value="ANK"/>
    <property type="match status" value="21"/>
</dbReference>
<feature type="repeat" description="ANK" evidence="6">
    <location>
        <begin position="840"/>
        <end position="872"/>
    </location>
</feature>
<dbReference type="Gene3D" id="1.25.40.20">
    <property type="entry name" value="Ankyrin repeat-containing domain"/>
    <property type="match status" value="6"/>
</dbReference>
<dbReference type="PROSITE" id="PS50178">
    <property type="entry name" value="ZF_FYVE"/>
    <property type="match status" value="1"/>
</dbReference>
<dbReference type="STRING" id="451379.A0A158R5E8"/>
<dbReference type="WBParaSite" id="SMUV_0000652701-mRNA-1">
    <property type="protein sequence ID" value="SMUV_0000652701-mRNA-1"/>
    <property type="gene ID" value="SMUV_0000652701"/>
</dbReference>
<dbReference type="SUPFAM" id="SSF57903">
    <property type="entry name" value="FYVE/PHD zinc finger"/>
    <property type="match status" value="1"/>
</dbReference>
<dbReference type="Pfam" id="PF00023">
    <property type="entry name" value="Ank"/>
    <property type="match status" value="1"/>
</dbReference>
<dbReference type="InterPro" id="IPR017455">
    <property type="entry name" value="Znf_FYVE-rel"/>
</dbReference>
<feature type="repeat" description="ANK" evidence="6">
    <location>
        <begin position="386"/>
        <end position="419"/>
    </location>
</feature>
<evidence type="ECO:0000256" key="3">
    <source>
        <dbReference type="ARBA" id="ARBA00022771"/>
    </source>
</evidence>
<evidence type="ECO:0000259" key="9">
    <source>
        <dbReference type="PROSITE" id="PS50097"/>
    </source>
</evidence>
<evidence type="ECO:0000256" key="2">
    <source>
        <dbReference type="ARBA" id="ARBA00022737"/>
    </source>
</evidence>
<keyword evidence="2" id="KW-0677">Repeat</keyword>
<feature type="coiled-coil region" evidence="8">
    <location>
        <begin position="5"/>
        <end position="32"/>
    </location>
</feature>
<dbReference type="Pfam" id="PF00651">
    <property type="entry name" value="BTB"/>
    <property type="match status" value="1"/>
</dbReference>
<dbReference type="PANTHER" id="PTHR24198:SF165">
    <property type="entry name" value="ANKYRIN REPEAT-CONTAINING PROTEIN-RELATED"/>
    <property type="match status" value="1"/>
</dbReference>
<dbReference type="Pfam" id="PF01363">
    <property type="entry name" value="FYVE"/>
    <property type="match status" value="1"/>
</dbReference>
<dbReference type="PROSITE" id="PS50088">
    <property type="entry name" value="ANK_REPEAT"/>
    <property type="match status" value="8"/>
</dbReference>
<sequence length="1105" mass="121881">MNEHLQLLRTEYLRLQKEHAELKKEYDVLLASQTKNPKLSGSSLTFVQKLMALVSQLFDKDLYSDLTICCDGQQMRAHKFVIAARTTYWNDLSEISRIELDDIPYNVGYIIIKWMYTDLLEGHLGDSLLIDVLSASNKYKLVDLQQRCEMTLISRLDISNCVSLYQISDSKNLEQLKEACNQLFSIRWNDFTPDLFSGLAAPLLYRILKSHCEFLLHSIVRIQRTDVLFLYFVDNSTEAEELCNHYDDKGLLPLDIALNLNDFDMASALLEHGADINALDKSGRSFLAKAVESGEARLCQFIVEKGGDYGFVQRNTGESLLHILAKSNCSTEMIEWFADRMLHFNVNSIDRDSSTALLTAVVANNKKVVDFLLDNSTTNPNLSSSMGHTPLSIALFDKKNLSLANALVNHGADVNAKCGGVYLLHRALNTTNLQALQFLCRRNADLNVSDEKGMFALHIAANLPVFNKDLFLLLLKSNVNLSLKSKQDGSTIFHYAIQCKYGEKVLKIIFENRNDVGISLSLKDGNGLTSFAKAVLSRNFGCAKILIEAGADINEEVGGKALLMEALLSGNDEAAVFLLENNANASIRDFEGKSCLHIAVELGLLSAVKSLCKKGADLNAKCPVSGMPPLWTALETNAYEVACVLLEHGCDLEVLIKNEEECCEETMLFRSIIMHLSDVAMFLINGGCNVNTIRKYSKGHADDLRTPLHACLEVGLEEVAIALVAHGAKTDVQDINGRTVAHVAVQKKYDKLLKLILKSSDVSSLLLRDRYGASPLVVAMQERNSSAAEAIAIAAPCTVMQFNGAGESLLHAMVKSADLESVLFLLTLNFDVNVTTQNASRVTALHMCAESGNGIVMRNLILAGADVNAVSARGFTPLHIAAYHNHPELCSILLENRASAKILDGNGNNALHAATLKGSVDAVKILLNNSDVDLRAYNKRRQTPLILIARDLSSQTSLEVLKAFLSVDPSYPVDAPDDNGNTLFLLAYMKGNVGLCKSLLHHDICFAVTNSFGVSVFNFETPTKQLLFTLLDSLEKEPKWADGDLCSECNARFSLTIRKHHCRHCGRLVCAKCSEQTIPILKYDLQKAVRVCQICSDVLTIGIKR</sequence>
<feature type="repeat" description="ANK" evidence="6">
    <location>
        <begin position="906"/>
        <end position="930"/>
    </location>
</feature>
<dbReference type="PROSITE" id="PS50297">
    <property type="entry name" value="ANK_REP_REGION"/>
    <property type="match status" value="6"/>
</dbReference>
<reference evidence="12" key="1">
    <citation type="submission" date="2016-04" db="UniProtKB">
        <authorList>
            <consortium name="WormBaseParasite"/>
        </authorList>
    </citation>
    <scope>IDENTIFICATION</scope>
</reference>
<evidence type="ECO:0000259" key="10">
    <source>
        <dbReference type="PROSITE" id="PS50178"/>
    </source>
</evidence>
<keyword evidence="11" id="KW-1185">Reference proteome</keyword>
<keyword evidence="4" id="KW-0862">Zinc</keyword>
<dbReference type="InterPro" id="IPR011333">
    <property type="entry name" value="SKP1/BTB/POZ_sf"/>
</dbReference>
<dbReference type="GO" id="GO:0008270">
    <property type="term" value="F:zinc ion binding"/>
    <property type="evidence" value="ECO:0007669"/>
    <property type="project" value="UniProtKB-KW"/>
</dbReference>
<feature type="domain" description="BTB" evidence="9">
    <location>
        <begin position="64"/>
        <end position="118"/>
    </location>
</feature>
<keyword evidence="5 6" id="KW-0040">ANK repeat</keyword>
<dbReference type="InterPro" id="IPR002110">
    <property type="entry name" value="Ankyrin_rpt"/>
</dbReference>
<dbReference type="SMART" id="SM00064">
    <property type="entry name" value="FYVE"/>
    <property type="match status" value="1"/>
</dbReference>
<feature type="repeat" description="ANK" evidence="6">
    <location>
        <begin position="249"/>
        <end position="281"/>
    </location>
</feature>
<dbReference type="AlphaFoldDB" id="A0A158R5E8"/>
<feature type="repeat" description="ANK" evidence="6">
    <location>
        <begin position="591"/>
        <end position="623"/>
    </location>
</feature>
<evidence type="ECO:0000313" key="11">
    <source>
        <dbReference type="Proteomes" id="UP000046393"/>
    </source>
</evidence>
<dbReference type="InterPro" id="IPR000306">
    <property type="entry name" value="Znf_FYVE"/>
</dbReference>
<keyword evidence="1" id="KW-0479">Metal-binding</keyword>
<name>A0A158R5E8_9BILA</name>
<dbReference type="FunFam" id="3.30.40.10:FF:000104">
    <property type="entry name" value="Ankyrin repeat and FYVE domain-containing 1"/>
    <property type="match status" value="1"/>
</dbReference>
<evidence type="ECO:0000256" key="4">
    <source>
        <dbReference type="ARBA" id="ARBA00022833"/>
    </source>
</evidence>
<dbReference type="PROSITE" id="PS50097">
    <property type="entry name" value="BTB"/>
    <property type="match status" value="1"/>
</dbReference>